<dbReference type="CDD" id="cd11465">
    <property type="entry name" value="bHLH_TS_scleraxis_like"/>
    <property type="match status" value="1"/>
</dbReference>
<proteinExistence type="predicted"/>
<feature type="compositionally biased region" description="Acidic residues" evidence="6">
    <location>
        <begin position="67"/>
        <end position="77"/>
    </location>
</feature>
<dbReference type="GO" id="GO:0000981">
    <property type="term" value="F:DNA-binding transcription factor activity, RNA polymerase II-specific"/>
    <property type="evidence" value="ECO:0007669"/>
    <property type="project" value="TreeGrafter"/>
</dbReference>
<comment type="subcellular location">
    <subcellularLocation>
        <location evidence="1">Nucleus</location>
    </subcellularLocation>
</comment>
<evidence type="ECO:0000256" key="6">
    <source>
        <dbReference type="SAM" id="MobiDB-lite"/>
    </source>
</evidence>
<organism evidence="8 9">
    <name type="scientific">Patiria miniata</name>
    <name type="common">Bat star</name>
    <name type="synonym">Asterina miniata</name>
    <dbReference type="NCBI Taxonomy" id="46514"/>
    <lineage>
        <taxon>Eukaryota</taxon>
        <taxon>Metazoa</taxon>
        <taxon>Echinodermata</taxon>
        <taxon>Eleutherozoa</taxon>
        <taxon>Asterozoa</taxon>
        <taxon>Asteroidea</taxon>
        <taxon>Valvatacea</taxon>
        <taxon>Valvatida</taxon>
        <taxon>Asterinidae</taxon>
        <taxon>Patiria</taxon>
    </lineage>
</organism>
<feature type="region of interest" description="Disordered" evidence="6">
    <location>
        <begin position="21"/>
        <end position="98"/>
    </location>
</feature>
<keyword evidence="5" id="KW-0539">Nucleus</keyword>
<dbReference type="OMA" id="CMHRAMV"/>
<dbReference type="PANTHER" id="PTHR23349:SF42">
    <property type="entry name" value="BHLH DOMAIN-CONTAINING PROTEIN"/>
    <property type="match status" value="1"/>
</dbReference>
<feature type="compositionally biased region" description="Basic residues" evidence="6">
    <location>
        <begin position="209"/>
        <end position="224"/>
    </location>
</feature>
<dbReference type="Pfam" id="PF00010">
    <property type="entry name" value="HLH"/>
    <property type="match status" value="1"/>
</dbReference>
<dbReference type="InterPro" id="IPR036638">
    <property type="entry name" value="HLH_DNA-bd_sf"/>
</dbReference>
<dbReference type="SUPFAM" id="SSF47459">
    <property type="entry name" value="HLH, helix-loop-helix DNA-binding domain"/>
    <property type="match status" value="1"/>
</dbReference>
<evidence type="ECO:0000256" key="3">
    <source>
        <dbReference type="ARBA" id="ARBA00023125"/>
    </source>
</evidence>
<dbReference type="InterPro" id="IPR011598">
    <property type="entry name" value="bHLH_dom"/>
</dbReference>
<evidence type="ECO:0000256" key="1">
    <source>
        <dbReference type="ARBA" id="ARBA00004123"/>
    </source>
</evidence>
<dbReference type="FunFam" id="4.10.280.10:FF:000010">
    <property type="entry name" value="Scleraxis bHLH transcription factor"/>
    <property type="match status" value="1"/>
</dbReference>
<dbReference type="GO" id="GO:0005634">
    <property type="term" value="C:nucleus"/>
    <property type="evidence" value="ECO:0007669"/>
    <property type="project" value="UniProtKB-SubCell"/>
</dbReference>
<accession>A0A913YZU4</accession>
<evidence type="ECO:0000313" key="9">
    <source>
        <dbReference type="Proteomes" id="UP000887568"/>
    </source>
</evidence>
<dbReference type="PANTHER" id="PTHR23349">
    <property type="entry name" value="BASIC HELIX-LOOP-HELIX TRANSCRIPTION FACTOR, TWIST"/>
    <property type="match status" value="1"/>
</dbReference>
<dbReference type="GeneID" id="119719799"/>
<evidence type="ECO:0000256" key="2">
    <source>
        <dbReference type="ARBA" id="ARBA00023015"/>
    </source>
</evidence>
<dbReference type="AlphaFoldDB" id="A0A913YZU4"/>
<name>A0A913YZU4_PATMI</name>
<dbReference type="GO" id="GO:0032502">
    <property type="term" value="P:developmental process"/>
    <property type="evidence" value="ECO:0007669"/>
    <property type="project" value="TreeGrafter"/>
</dbReference>
<keyword evidence="2" id="KW-0805">Transcription regulation</keyword>
<reference evidence="8" key="1">
    <citation type="submission" date="2022-11" db="UniProtKB">
        <authorList>
            <consortium name="EnsemblMetazoa"/>
        </authorList>
    </citation>
    <scope>IDENTIFICATION</scope>
</reference>
<dbReference type="Proteomes" id="UP000887568">
    <property type="component" value="Unplaced"/>
</dbReference>
<dbReference type="GO" id="GO:0046983">
    <property type="term" value="F:protein dimerization activity"/>
    <property type="evidence" value="ECO:0007669"/>
    <property type="project" value="InterPro"/>
</dbReference>
<evidence type="ECO:0000256" key="4">
    <source>
        <dbReference type="ARBA" id="ARBA00023163"/>
    </source>
</evidence>
<evidence type="ECO:0000259" key="7">
    <source>
        <dbReference type="PROSITE" id="PS50888"/>
    </source>
</evidence>
<dbReference type="OrthoDB" id="6106870at2759"/>
<keyword evidence="4" id="KW-0804">Transcription</keyword>
<dbReference type="InterPro" id="IPR050283">
    <property type="entry name" value="E-box_TF_Regulators"/>
</dbReference>
<keyword evidence="3" id="KW-0238">DNA-binding</keyword>
<dbReference type="SMART" id="SM00353">
    <property type="entry name" value="HLH"/>
    <property type="match status" value="1"/>
</dbReference>
<dbReference type="Gene3D" id="4.10.280.10">
    <property type="entry name" value="Helix-loop-helix DNA-binding domain"/>
    <property type="match status" value="1"/>
</dbReference>
<feature type="compositionally biased region" description="Low complexity" evidence="6">
    <location>
        <begin position="43"/>
        <end position="53"/>
    </location>
</feature>
<dbReference type="GO" id="GO:0000977">
    <property type="term" value="F:RNA polymerase II transcription regulatory region sequence-specific DNA binding"/>
    <property type="evidence" value="ECO:0007669"/>
    <property type="project" value="TreeGrafter"/>
</dbReference>
<evidence type="ECO:0000256" key="5">
    <source>
        <dbReference type="ARBA" id="ARBA00023242"/>
    </source>
</evidence>
<protein>
    <recommendedName>
        <fullName evidence="7">BHLH domain-containing protein</fullName>
    </recommendedName>
</protein>
<sequence>MSKRKLDVSEVFAAAEAELCEEMGSGSESSCSTDRSDQDGKKNIINNNNNNGPKGRRRKPKASMDSLLEDEEGDGETGSDGHRQPRVAANARERHRTHSVNSAFTTLRDLIPTEPKNRKLSKIETLRLATSYISHLGTLLLVGDEEVDQPCMHRAMVGRQTHEQGPRIICTFCLSHMRSSSSAAAKATPMRSGQRHNMNDMNGMVHHHPSTHPMHHHHHHHHHQQTAAMMR</sequence>
<feature type="domain" description="BHLH" evidence="7">
    <location>
        <begin position="84"/>
        <end position="136"/>
    </location>
</feature>
<keyword evidence="9" id="KW-1185">Reference proteome</keyword>
<dbReference type="RefSeq" id="XP_038045219.1">
    <property type="nucleotide sequence ID" value="XM_038189291.1"/>
</dbReference>
<dbReference type="PROSITE" id="PS50888">
    <property type="entry name" value="BHLH"/>
    <property type="match status" value="1"/>
</dbReference>
<evidence type="ECO:0000313" key="8">
    <source>
        <dbReference type="EnsemblMetazoa" id="XP_038045219.1"/>
    </source>
</evidence>
<feature type="compositionally biased region" description="Low complexity" evidence="6">
    <location>
        <begin position="22"/>
        <end position="32"/>
    </location>
</feature>
<dbReference type="EnsemblMetazoa" id="XM_038189291.1">
    <property type="protein sequence ID" value="XP_038045219.1"/>
    <property type="gene ID" value="LOC119719799"/>
</dbReference>
<feature type="region of interest" description="Disordered" evidence="6">
    <location>
        <begin position="209"/>
        <end position="231"/>
    </location>
</feature>